<dbReference type="SMART" id="SM00248">
    <property type="entry name" value="ANK"/>
    <property type="match status" value="8"/>
</dbReference>
<feature type="repeat" description="ANK" evidence="3">
    <location>
        <begin position="228"/>
        <end position="260"/>
    </location>
</feature>
<keyword evidence="4" id="KW-1185">Reference proteome</keyword>
<dbReference type="Gene3D" id="1.25.40.20">
    <property type="entry name" value="Ankyrin repeat-containing domain"/>
    <property type="match status" value="1"/>
</dbReference>
<proteinExistence type="predicted"/>
<evidence type="ECO:0000313" key="4">
    <source>
        <dbReference type="Proteomes" id="UP000515124"/>
    </source>
</evidence>
<evidence type="ECO:0000256" key="2">
    <source>
        <dbReference type="ARBA" id="ARBA00023043"/>
    </source>
</evidence>
<sequence>MDPSVYEAAESGDVGFFRRARHGDVSILHQKTPAHKNIFHIAAEYKQIHFFRDVLFDDQSLLFWADNKKGNTPLHVAARVGCDEVVQFLIEHAKKLLHMERAEEERGPNGEANKLLRITNLQGDTAFHVAARNGHVGVVNLLMAADPGLCCLTNFKKESPLFLATRHGFPLVTRSILNDCPISPSFRGLKGVTALHVAVTCMDEESEGIVETMVSKYPDIIKRAEDQLGWTPLHYAALRGNLEATQLLMQRDSSVSYILDKSGMSALHVAAYAGHTDVMEEMIRCRPDICDLVNHYGQTALHAAVLGGRTNVIMHSLSMSKLAELINEADADGNTPLHLAAIKKNPEIIRALTGDPRVDTIATNRKFSQATTFVLARILENRKSSVVVVVGFWTISLVFHISIAKSDVISGTFPRRIPLNARKKSCKDVNLDYW</sequence>
<evidence type="ECO:0000313" key="5">
    <source>
        <dbReference type="RefSeq" id="XP_021815655.1"/>
    </source>
</evidence>
<dbReference type="PANTHER" id="PTHR24186:SF50">
    <property type="entry name" value="ANKYRIN REPEAT-CONTAINING PROTEIN ITN1-LIKE ISOFORM X1"/>
    <property type="match status" value="1"/>
</dbReference>
<feature type="repeat" description="ANK" evidence="3">
    <location>
        <begin position="332"/>
        <end position="352"/>
    </location>
</feature>
<keyword evidence="1" id="KW-0677">Repeat</keyword>
<dbReference type="KEGG" id="pavi:110758158"/>
<dbReference type="Proteomes" id="UP000515124">
    <property type="component" value="Unplaced"/>
</dbReference>
<dbReference type="RefSeq" id="XP_021815655.1">
    <property type="nucleotide sequence ID" value="XM_021959963.1"/>
</dbReference>
<protein>
    <submittedName>
        <fullName evidence="5">Ankyrin repeat-containing protein At5g02620-like</fullName>
    </submittedName>
</protein>
<dbReference type="Pfam" id="PF12796">
    <property type="entry name" value="Ank_2"/>
    <property type="match status" value="3"/>
</dbReference>
<reference evidence="5" key="1">
    <citation type="submission" date="2025-08" db="UniProtKB">
        <authorList>
            <consortium name="RefSeq"/>
        </authorList>
    </citation>
    <scope>IDENTIFICATION</scope>
</reference>
<feature type="repeat" description="ANK" evidence="3">
    <location>
        <begin position="122"/>
        <end position="143"/>
    </location>
</feature>
<dbReference type="GO" id="GO:0005886">
    <property type="term" value="C:plasma membrane"/>
    <property type="evidence" value="ECO:0007669"/>
    <property type="project" value="TreeGrafter"/>
</dbReference>
<dbReference type="PROSITE" id="PS50088">
    <property type="entry name" value="ANK_REPEAT"/>
    <property type="match status" value="5"/>
</dbReference>
<evidence type="ECO:0000256" key="3">
    <source>
        <dbReference type="PROSITE-ProRule" id="PRU00023"/>
    </source>
</evidence>
<dbReference type="InterPro" id="IPR002110">
    <property type="entry name" value="Ankyrin_rpt"/>
</dbReference>
<dbReference type="PROSITE" id="PS50297">
    <property type="entry name" value="ANK_REP_REGION"/>
    <property type="match status" value="5"/>
</dbReference>
<dbReference type="SUPFAM" id="SSF48403">
    <property type="entry name" value="Ankyrin repeat"/>
    <property type="match status" value="2"/>
</dbReference>
<accession>A0A6P5SFF3</accession>
<dbReference type="InterPro" id="IPR036770">
    <property type="entry name" value="Ankyrin_rpt-contain_sf"/>
</dbReference>
<gene>
    <name evidence="5" type="primary">LOC110758158</name>
</gene>
<dbReference type="PANTHER" id="PTHR24186">
    <property type="entry name" value="PROTEIN PHOSPHATASE 1 REGULATORY SUBUNIT"/>
    <property type="match status" value="1"/>
</dbReference>
<dbReference type="Pfam" id="PF00023">
    <property type="entry name" value="Ank"/>
    <property type="match status" value="1"/>
</dbReference>
<name>A0A6P5SFF3_PRUAV</name>
<organism evidence="4 5">
    <name type="scientific">Prunus avium</name>
    <name type="common">Cherry</name>
    <name type="synonym">Cerasus avium</name>
    <dbReference type="NCBI Taxonomy" id="42229"/>
    <lineage>
        <taxon>Eukaryota</taxon>
        <taxon>Viridiplantae</taxon>
        <taxon>Streptophyta</taxon>
        <taxon>Embryophyta</taxon>
        <taxon>Tracheophyta</taxon>
        <taxon>Spermatophyta</taxon>
        <taxon>Magnoliopsida</taxon>
        <taxon>eudicotyledons</taxon>
        <taxon>Gunneridae</taxon>
        <taxon>Pentapetalae</taxon>
        <taxon>rosids</taxon>
        <taxon>fabids</taxon>
        <taxon>Rosales</taxon>
        <taxon>Rosaceae</taxon>
        <taxon>Amygdaloideae</taxon>
        <taxon>Amygdaleae</taxon>
        <taxon>Prunus</taxon>
    </lineage>
</organism>
<feature type="repeat" description="ANK" evidence="3">
    <location>
        <begin position="69"/>
        <end position="101"/>
    </location>
</feature>
<dbReference type="AlphaFoldDB" id="A0A6P5SFF3"/>
<feature type="repeat" description="ANK" evidence="3">
    <location>
        <begin position="262"/>
        <end position="289"/>
    </location>
</feature>
<evidence type="ECO:0000256" key="1">
    <source>
        <dbReference type="ARBA" id="ARBA00022737"/>
    </source>
</evidence>
<dbReference type="GeneID" id="110758158"/>
<keyword evidence="2 3" id="KW-0040">ANK repeat</keyword>